<evidence type="ECO:0000313" key="1">
    <source>
        <dbReference type="Proteomes" id="UP000887576"/>
    </source>
</evidence>
<protein>
    <submittedName>
        <fullName evidence="2">Amino acid permease</fullName>
    </submittedName>
</protein>
<sequence length="294" mass="32598">MFSGRSEAFDEPFVNNKVTAGGIALGFYAGLFSYNGWQCLTVGVEEVENPKKTLPIATFFGLFFGALIYLAMNAAYFLVLTVDEFKSTETVAILFLKKALSAEFSKFVPFLICLVLIGSMNATIFGSSRYLFVGSRAKIMPSIFSGLHRSSDSPRPAVFAQFFLAVGMSFLGNLEDLINYVSYAIALQQVTILTALFYMRYYKLQNSEDDKILKCPLLIAILYSAVSIALVVVPLLPKIGSYKVAIYAIGLLLIGLLTHFLIIRRKKLPSILHKIDSYLFMASQILFDTVPLKS</sequence>
<name>A0AC34RL73_9BILA</name>
<reference evidence="2" key="1">
    <citation type="submission" date="2022-11" db="UniProtKB">
        <authorList>
            <consortium name="WormBaseParasite"/>
        </authorList>
    </citation>
    <scope>IDENTIFICATION</scope>
</reference>
<dbReference type="WBParaSite" id="JU765_v2.g8020.t1">
    <property type="protein sequence ID" value="JU765_v2.g8020.t1"/>
    <property type="gene ID" value="JU765_v2.g8020"/>
</dbReference>
<proteinExistence type="predicted"/>
<evidence type="ECO:0000313" key="2">
    <source>
        <dbReference type="WBParaSite" id="JU765_v2.g8020.t1"/>
    </source>
</evidence>
<organism evidence="1 2">
    <name type="scientific">Panagrolaimus sp. JU765</name>
    <dbReference type="NCBI Taxonomy" id="591449"/>
    <lineage>
        <taxon>Eukaryota</taxon>
        <taxon>Metazoa</taxon>
        <taxon>Ecdysozoa</taxon>
        <taxon>Nematoda</taxon>
        <taxon>Chromadorea</taxon>
        <taxon>Rhabditida</taxon>
        <taxon>Tylenchina</taxon>
        <taxon>Panagrolaimomorpha</taxon>
        <taxon>Panagrolaimoidea</taxon>
        <taxon>Panagrolaimidae</taxon>
        <taxon>Panagrolaimus</taxon>
    </lineage>
</organism>
<dbReference type="Proteomes" id="UP000887576">
    <property type="component" value="Unplaced"/>
</dbReference>
<accession>A0AC34RL73</accession>